<reference evidence="1" key="1">
    <citation type="journal article" date="2020" name="Nature">
        <title>Giant virus diversity and host interactions through global metagenomics.</title>
        <authorList>
            <person name="Schulz F."/>
            <person name="Roux S."/>
            <person name="Paez-Espino D."/>
            <person name="Jungbluth S."/>
            <person name="Walsh D.A."/>
            <person name="Denef V.J."/>
            <person name="McMahon K.D."/>
            <person name="Konstantinidis K.T."/>
            <person name="Eloe-Fadrosh E.A."/>
            <person name="Kyrpides N.C."/>
            <person name="Woyke T."/>
        </authorList>
    </citation>
    <scope>NUCLEOTIDE SEQUENCE</scope>
    <source>
        <strain evidence="1">GVMAG-M-3300023174-47</strain>
    </source>
</reference>
<sequence length="83" mass="9416">MSKNIHNVVSDVQEKVTADHFPVTGNLPDGVHAWTVVEFTAGDCILQFEVHLENQVSCVLCQRGFTNDQRDTIMEIFTNMMFD</sequence>
<dbReference type="EMBL" id="MN739658">
    <property type="protein sequence ID" value="QHT18575.1"/>
    <property type="molecule type" value="Genomic_DNA"/>
</dbReference>
<protein>
    <submittedName>
        <fullName evidence="1">Uncharacterized protein</fullName>
    </submittedName>
</protein>
<evidence type="ECO:0000313" key="1">
    <source>
        <dbReference type="EMBL" id="QHT18575.1"/>
    </source>
</evidence>
<accession>A0A6C0DTN8</accession>
<name>A0A6C0DTN8_9ZZZZ</name>
<proteinExistence type="predicted"/>
<organism evidence="1">
    <name type="scientific">viral metagenome</name>
    <dbReference type="NCBI Taxonomy" id="1070528"/>
    <lineage>
        <taxon>unclassified sequences</taxon>
        <taxon>metagenomes</taxon>
        <taxon>organismal metagenomes</taxon>
    </lineage>
</organism>
<dbReference type="AlphaFoldDB" id="A0A6C0DTN8"/>